<gene>
    <name evidence="2" type="ORF">DERYTH_LOCUS23426</name>
</gene>
<comment type="caution">
    <text evidence="2">The sequence shown here is derived from an EMBL/GenBank/DDBJ whole genome shotgun (WGS) entry which is preliminary data.</text>
</comment>
<keyword evidence="3" id="KW-1185">Reference proteome</keyword>
<evidence type="ECO:0000313" key="2">
    <source>
        <dbReference type="EMBL" id="CAG8801265.1"/>
    </source>
</evidence>
<dbReference type="EMBL" id="CAJVPY010035643">
    <property type="protein sequence ID" value="CAG8801265.1"/>
    <property type="molecule type" value="Genomic_DNA"/>
</dbReference>
<evidence type="ECO:0000256" key="1">
    <source>
        <dbReference type="SAM" id="MobiDB-lite"/>
    </source>
</evidence>
<dbReference type="Proteomes" id="UP000789405">
    <property type="component" value="Unassembled WGS sequence"/>
</dbReference>
<reference evidence="2" key="1">
    <citation type="submission" date="2021-06" db="EMBL/GenBank/DDBJ databases">
        <authorList>
            <person name="Kallberg Y."/>
            <person name="Tangrot J."/>
            <person name="Rosling A."/>
        </authorList>
    </citation>
    <scope>NUCLEOTIDE SEQUENCE</scope>
    <source>
        <strain evidence="2">MA453B</strain>
    </source>
</reference>
<accession>A0A9N9JZE4</accession>
<evidence type="ECO:0000313" key="3">
    <source>
        <dbReference type="Proteomes" id="UP000789405"/>
    </source>
</evidence>
<proteinExistence type="predicted"/>
<feature type="compositionally biased region" description="Polar residues" evidence="1">
    <location>
        <begin position="10"/>
        <end position="21"/>
    </location>
</feature>
<sequence>TRFRDKILLQTNPTTTYQAANDVQDDTGKQEKNDATNEDNSAKQALFKALL</sequence>
<organism evidence="2 3">
    <name type="scientific">Dentiscutata erythropus</name>
    <dbReference type="NCBI Taxonomy" id="1348616"/>
    <lineage>
        <taxon>Eukaryota</taxon>
        <taxon>Fungi</taxon>
        <taxon>Fungi incertae sedis</taxon>
        <taxon>Mucoromycota</taxon>
        <taxon>Glomeromycotina</taxon>
        <taxon>Glomeromycetes</taxon>
        <taxon>Diversisporales</taxon>
        <taxon>Gigasporaceae</taxon>
        <taxon>Dentiscutata</taxon>
    </lineage>
</organism>
<protein>
    <submittedName>
        <fullName evidence="2">18411_t:CDS:1</fullName>
    </submittedName>
</protein>
<dbReference type="AlphaFoldDB" id="A0A9N9JZE4"/>
<feature type="compositionally biased region" description="Basic and acidic residues" evidence="1">
    <location>
        <begin position="26"/>
        <end position="35"/>
    </location>
</feature>
<feature type="non-terminal residue" evidence="2">
    <location>
        <position position="1"/>
    </location>
</feature>
<feature type="region of interest" description="Disordered" evidence="1">
    <location>
        <begin position="10"/>
        <end position="51"/>
    </location>
</feature>
<name>A0A9N9JZE4_9GLOM</name>